<proteinExistence type="predicted"/>
<accession>A0A3E3II09</accession>
<evidence type="ECO:0000313" key="2">
    <source>
        <dbReference type="Proteomes" id="UP000260828"/>
    </source>
</evidence>
<organism evidence="1 2">
    <name type="scientific">Anaerotruncus colihominis</name>
    <dbReference type="NCBI Taxonomy" id="169435"/>
    <lineage>
        <taxon>Bacteria</taxon>
        <taxon>Bacillati</taxon>
        <taxon>Bacillota</taxon>
        <taxon>Clostridia</taxon>
        <taxon>Eubacteriales</taxon>
        <taxon>Oscillospiraceae</taxon>
        <taxon>Anaerotruncus</taxon>
    </lineage>
</organism>
<dbReference type="Pfam" id="PF09684">
    <property type="entry name" value="Tail_P2_I"/>
    <property type="match status" value="1"/>
</dbReference>
<evidence type="ECO:0000313" key="1">
    <source>
        <dbReference type="EMBL" id="RGE66696.1"/>
    </source>
</evidence>
<sequence length="366" mass="41612">MEATGPSHRWLRCGRWMWLTEGTRMNDHGLTTKNLLASFPEALRHDASLAALASAVADILSKRPEEIGRAAVYPSIDDLDESLLDILAHDFKVDWYDYNYDADIKRALFKSSFAVHRFLGTRGAVTRALTSIYSAASVKEWFEYGGNPYYFKILLYDQDMPVSIPAKEIRKAVEFYKSLRSHLEKITMIIEAAARLEIGFSWRLAMRTRLSVWGMHEIRLNGSRGLNGEWILSSVWDRGAHFEKFALHHRKRTPLQMTVYMTIMQRAGFEQQDIPKLSRFAVRTRNNVYSPQTMMLDGSHRLDGGGRLGIVFMRGGALRACAFRASANASPCIKAGLIRNNMWRLDGSRSLDGERLLNADIITSDL</sequence>
<protein>
    <submittedName>
        <fullName evidence="1">Phage tail protein I</fullName>
    </submittedName>
</protein>
<name>A0A3E3II09_9FIRM</name>
<dbReference type="NCBIfam" id="TIGR01634">
    <property type="entry name" value="tail_P2_I"/>
    <property type="match status" value="1"/>
</dbReference>
<dbReference type="EMBL" id="QVME01000007">
    <property type="protein sequence ID" value="RGE66696.1"/>
    <property type="molecule type" value="Genomic_DNA"/>
</dbReference>
<reference evidence="1 2" key="1">
    <citation type="submission" date="2018-08" db="EMBL/GenBank/DDBJ databases">
        <title>A genome reference for cultivated species of the human gut microbiota.</title>
        <authorList>
            <person name="Zou Y."/>
            <person name="Xue W."/>
            <person name="Luo G."/>
        </authorList>
    </citation>
    <scope>NUCLEOTIDE SEQUENCE [LARGE SCALE GENOMIC DNA]</scope>
    <source>
        <strain evidence="1 2">TF05-12AC</strain>
    </source>
</reference>
<dbReference type="AlphaFoldDB" id="A0A3E3II09"/>
<dbReference type="Proteomes" id="UP000260828">
    <property type="component" value="Unassembled WGS sequence"/>
</dbReference>
<comment type="caution">
    <text evidence="1">The sequence shown here is derived from an EMBL/GenBank/DDBJ whole genome shotgun (WGS) entry which is preliminary data.</text>
</comment>
<gene>
    <name evidence="1" type="ORF">DXC40_13045</name>
</gene>
<dbReference type="InterPro" id="IPR006521">
    <property type="entry name" value="Tail_protein_I"/>
</dbReference>